<dbReference type="RefSeq" id="WP_006390236.1">
    <property type="nucleotide sequence ID" value="NZ_GL982453.1"/>
</dbReference>
<proteinExistence type="inferred from homology"/>
<sequence length="60" mass="6699">RFDAGLRYMMDVDGHLVTLRARVENIANRNYWSSVGGYPGNGYLVLGGPRTFLLSASMDF</sequence>
<keyword evidence="2 7" id="KW-0813">Transport</keyword>
<feature type="non-terminal residue" evidence="9">
    <location>
        <position position="1"/>
    </location>
</feature>
<keyword evidence="6 7" id="KW-0998">Cell outer membrane</keyword>
<dbReference type="InterPro" id="IPR036942">
    <property type="entry name" value="Beta-barrel_TonB_sf"/>
</dbReference>
<evidence type="ECO:0000256" key="7">
    <source>
        <dbReference type="PROSITE-ProRule" id="PRU01360"/>
    </source>
</evidence>
<dbReference type="GO" id="GO:0009279">
    <property type="term" value="C:cell outer membrane"/>
    <property type="evidence" value="ECO:0007669"/>
    <property type="project" value="UniProtKB-SubCell"/>
</dbReference>
<accession>F7SU43</accession>
<organism evidence="9 10">
    <name type="scientific">Achromobacter insuavis AXX-A</name>
    <dbReference type="NCBI Taxonomy" id="1003200"/>
    <lineage>
        <taxon>Bacteria</taxon>
        <taxon>Pseudomonadati</taxon>
        <taxon>Pseudomonadota</taxon>
        <taxon>Betaproteobacteria</taxon>
        <taxon>Burkholderiales</taxon>
        <taxon>Alcaligenaceae</taxon>
        <taxon>Achromobacter</taxon>
    </lineage>
</organism>
<evidence type="ECO:0000256" key="4">
    <source>
        <dbReference type="ARBA" id="ARBA00022692"/>
    </source>
</evidence>
<comment type="subcellular location">
    <subcellularLocation>
        <location evidence="1 7">Cell outer membrane</location>
        <topology evidence="1 7">Multi-pass membrane protein</topology>
    </subcellularLocation>
</comment>
<keyword evidence="9" id="KW-0675">Receptor</keyword>
<evidence type="ECO:0000256" key="5">
    <source>
        <dbReference type="ARBA" id="ARBA00023136"/>
    </source>
</evidence>
<dbReference type="eggNOG" id="COG4774">
    <property type="taxonomic scope" value="Bacteria"/>
</dbReference>
<dbReference type="Gene3D" id="2.40.170.20">
    <property type="entry name" value="TonB-dependent receptor, beta-barrel domain"/>
    <property type="match status" value="1"/>
</dbReference>
<dbReference type="Proteomes" id="UP000004853">
    <property type="component" value="Unassembled WGS sequence"/>
</dbReference>
<evidence type="ECO:0000256" key="3">
    <source>
        <dbReference type="ARBA" id="ARBA00022452"/>
    </source>
</evidence>
<evidence type="ECO:0000256" key="2">
    <source>
        <dbReference type="ARBA" id="ARBA00022448"/>
    </source>
</evidence>
<dbReference type="InterPro" id="IPR039426">
    <property type="entry name" value="TonB-dep_rcpt-like"/>
</dbReference>
<keyword evidence="4 7" id="KW-0812">Transmembrane</keyword>
<dbReference type="OrthoDB" id="8732650at2"/>
<comment type="caution">
    <text evidence="9">The sequence shown here is derived from an EMBL/GenBank/DDBJ whole genome shotgun (WGS) entry which is preliminary data.</text>
</comment>
<evidence type="ECO:0000313" key="10">
    <source>
        <dbReference type="Proteomes" id="UP000004853"/>
    </source>
</evidence>
<evidence type="ECO:0000256" key="8">
    <source>
        <dbReference type="PROSITE-ProRule" id="PRU10144"/>
    </source>
</evidence>
<dbReference type="PROSITE" id="PS01156">
    <property type="entry name" value="TONB_DEPENDENT_REC_2"/>
    <property type="match status" value="1"/>
</dbReference>
<dbReference type="SUPFAM" id="SSF56935">
    <property type="entry name" value="Porins"/>
    <property type="match status" value="1"/>
</dbReference>
<comment type="similarity">
    <text evidence="7">Belongs to the TonB-dependent receptor family.</text>
</comment>
<evidence type="ECO:0000313" key="9">
    <source>
        <dbReference type="EMBL" id="EGP48488.1"/>
    </source>
</evidence>
<protein>
    <submittedName>
        <fullName evidence="9">Ferrichrome receptor FcuA 2</fullName>
    </submittedName>
</protein>
<evidence type="ECO:0000256" key="6">
    <source>
        <dbReference type="ARBA" id="ARBA00023237"/>
    </source>
</evidence>
<dbReference type="AlphaFoldDB" id="F7SU43"/>
<gene>
    <name evidence="9" type="ORF">AXXA_00875</name>
</gene>
<dbReference type="PATRIC" id="fig|1003200.3.peg.166"/>
<dbReference type="EMBL" id="AFRQ01000007">
    <property type="protein sequence ID" value="EGP48488.1"/>
    <property type="molecule type" value="Genomic_DNA"/>
</dbReference>
<keyword evidence="5 7" id="KW-0472">Membrane</keyword>
<feature type="short sequence motif" description="TonB C-terminal box" evidence="8">
    <location>
        <begin position="43"/>
        <end position="60"/>
    </location>
</feature>
<dbReference type="PROSITE" id="PS52016">
    <property type="entry name" value="TONB_DEPENDENT_REC_3"/>
    <property type="match status" value="1"/>
</dbReference>
<name>F7SU43_9BURK</name>
<dbReference type="HOGENOM" id="CLU_2946837_0_0_4"/>
<keyword evidence="3 7" id="KW-1134">Transmembrane beta strand</keyword>
<reference evidence="9 10" key="1">
    <citation type="submission" date="2011-06" db="EMBL/GenBank/DDBJ databases">
        <authorList>
            <person name="Bador J."/>
            <person name="Amoureux L."/>
            <person name="Neuwirth C."/>
        </authorList>
    </citation>
    <scope>NUCLEOTIDE SEQUENCE [LARGE SCALE GENOMIC DNA]</scope>
    <source>
        <strain evidence="9 10">AXX-A</strain>
    </source>
</reference>
<dbReference type="InterPro" id="IPR010917">
    <property type="entry name" value="TonB_rcpt_CS"/>
</dbReference>
<evidence type="ECO:0000256" key="1">
    <source>
        <dbReference type="ARBA" id="ARBA00004571"/>
    </source>
</evidence>